<feature type="compositionally biased region" description="Polar residues" evidence="5">
    <location>
        <begin position="103"/>
        <end position="114"/>
    </location>
</feature>
<dbReference type="InterPro" id="IPR036638">
    <property type="entry name" value="HLH_DNA-bd_sf"/>
</dbReference>
<dbReference type="Pfam" id="PF22754">
    <property type="entry name" value="bHLH-TF_ACT-like_plant"/>
    <property type="match status" value="1"/>
</dbReference>
<evidence type="ECO:0000313" key="7">
    <source>
        <dbReference type="EMBL" id="KAK4416386.1"/>
    </source>
</evidence>
<reference evidence="7" key="2">
    <citation type="journal article" date="2024" name="Plant">
        <title>Genomic evolution and insights into agronomic trait innovations of Sesamum species.</title>
        <authorList>
            <person name="Miao H."/>
            <person name="Wang L."/>
            <person name="Qu L."/>
            <person name="Liu H."/>
            <person name="Sun Y."/>
            <person name="Le M."/>
            <person name="Wang Q."/>
            <person name="Wei S."/>
            <person name="Zheng Y."/>
            <person name="Lin W."/>
            <person name="Duan Y."/>
            <person name="Cao H."/>
            <person name="Xiong S."/>
            <person name="Wang X."/>
            <person name="Wei L."/>
            <person name="Li C."/>
            <person name="Ma Q."/>
            <person name="Ju M."/>
            <person name="Zhao R."/>
            <person name="Li G."/>
            <person name="Mu C."/>
            <person name="Tian Q."/>
            <person name="Mei H."/>
            <person name="Zhang T."/>
            <person name="Gao T."/>
            <person name="Zhang H."/>
        </authorList>
    </citation>
    <scope>NUCLEOTIDE SEQUENCE</scope>
    <source>
        <strain evidence="7">3651</strain>
    </source>
</reference>
<dbReference type="InterPro" id="IPR054502">
    <property type="entry name" value="bHLH-TF_ACT-like_plant"/>
</dbReference>
<dbReference type="GO" id="GO:0005634">
    <property type="term" value="C:nucleus"/>
    <property type="evidence" value="ECO:0007669"/>
    <property type="project" value="UniProtKB-SubCell"/>
</dbReference>
<sequence length="299" mass="33210">MESCNSFSSPTWSCILSSNSITSSFNFPGEAPAEHRKPMINHSKFPTLCSSVIYCNQPSSAPIVLSFGNVNPSENLRQANLNHEGDVVSDVLRFQGWDDIINSENSKQMRSSQPRNKKKRHRPPSQTYDHIIAERRRREQLSQLFIALSAIVPGLKKTDKTSVLGDAIEYLKHLKKRVETLEEKAAMEPVVHVKKSQIVVEDEGSSDEKGGSSGEHVQTPEIETRVVNNQILVRIHCGKQKGTLANLLSKVESLNLVVVNTSVTPFGSSAQDITIIAEMEKEFKMTVKEVATAIRACLQ</sequence>
<dbReference type="PROSITE" id="PS50888">
    <property type="entry name" value="BHLH"/>
    <property type="match status" value="1"/>
</dbReference>
<dbReference type="PANTHER" id="PTHR45959">
    <property type="entry name" value="BHLH TRANSCRIPTION FACTOR"/>
    <property type="match status" value="1"/>
</dbReference>
<evidence type="ECO:0000256" key="3">
    <source>
        <dbReference type="ARBA" id="ARBA00023163"/>
    </source>
</evidence>
<dbReference type="GO" id="GO:0080090">
    <property type="term" value="P:regulation of primary metabolic process"/>
    <property type="evidence" value="ECO:0007669"/>
    <property type="project" value="UniProtKB-ARBA"/>
</dbReference>
<dbReference type="Gene3D" id="4.10.280.10">
    <property type="entry name" value="Helix-loop-helix DNA-binding domain"/>
    <property type="match status" value="1"/>
</dbReference>
<protein>
    <submittedName>
        <fullName evidence="7">Transcription factor</fullName>
    </submittedName>
</protein>
<dbReference type="InterPro" id="IPR011598">
    <property type="entry name" value="bHLH_dom"/>
</dbReference>
<proteinExistence type="predicted"/>
<feature type="domain" description="BHLH" evidence="6">
    <location>
        <begin position="125"/>
        <end position="174"/>
    </location>
</feature>
<evidence type="ECO:0000259" key="6">
    <source>
        <dbReference type="PROSITE" id="PS50888"/>
    </source>
</evidence>
<accession>A0AAE1XRS1</accession>
<dbReference type="Pfam" id="PF00010">
    <property type="entry name" value="HLH"/>
    <property type="match status" value="1"/>
</dbReference>
<dbReference type="SUPFAM" id="SSF47459">
    <property type="entry name" value="HLH, helix-loop-helix DNA-binding domain"/>
    <property type="match status" value="1"/>
</dbReference>
<dbReference type="PANTHER" id="PTHR45959:SF2">
    <property type="entry name" value="BHLH TRANSCRIPTION FACTOR"/>
    <property type="match status" value="1"/>
</dbReference>
<dbReference type="EMBL" id="JACGWO010000010">
    <property type="protein sequence ID" value="KAK4416386.1"/>
    <property type="molecule type" value="Genomic_DNA"/>
</dbReference>
<dbReference type="AlphaFoldDB" id="A0AAE1XRS1"/>
<keyword evidence="3" id="KW-0804">Transcription</keyword>
<keyword evidence="2" id="KW-0805">Transcription regulation</keyword>
<keyword evidence="4" id="KW-0539">Nucleus</keyword>
<evidence type="ECO:0000256" key="1">
    <source>
        <dbReference type="ARBA" id="ARBA00004123"/>
    </source>
</evidence>
<feature type="region of interest" description="Disordered" evidence="5">
    <location>
        <begin position="199"/>
        <end position="220"/>
    </location>
</feature>
<gene>
    <name evidence="7" type="ORF">Salat_2464100</name>
</gene>
<feature type="region of interest" description="Disordered" evidence="5">
    <location>
        <begin position="103"/>
        <end position="127"/>
    </location>
</feature>
<keyword evidence="8" id="KW-1185">Reference proteome</keyword>
<evidence type="ECO:0000256" key="4">
    <source>
        <dbReference type="ARBA" id="ARBA00023242"/>
    </source>
</evidence>
<comment type="caution">
    <text evidence="7">The sequence shown here is derived from an EMBL/GenBank/DDBJ whole genome shotgun (WGS) entry which is preliminary data.</text>
</comment>
<dbReference type="SMART" id="SM00353">
    <property type="entry name" value="HLH"/>
    <property type="match status" value="1"/>
</dbReference>
<organism evidence="7 8">
    <name type="scientific">Sesamum alatum</name>
    <dbReference type="NCBI Taxonomy" id="300844"/>
    <lineage>
        <taxon>Eukaryota</taxon>
        <taxon>Viridiplantae</taxon>
        <taxon>Streptophyta</taxon>
        <taxon>Embryophyta</taxon>
        <taxon>Tracheophyta</taxon>
        <taxon>Spermatophyta</taxon>
        <taxon>Magnoliopsida</taxon>
        <taxon>eudicotyledons</taxon>
        <taxon>Gunneridae</taxon>
        <taxon>Pentapetalae</taxon>
        <taxon>asterids</taxon>
        <taxon>lamiids</taxon>
        <taxon>Lamiales</taxon>
        <taxon>Pedaliaceae</taxon>
        <taxon>Sesamum</taxon>
    </lineage>
</organism>
<dbReference type="GO" id="GO:0046983">
    <property type="term" value="F:protein dimerization activity"/>
    <property type="evidence" value="ECO:0007669"/>
    <property type="project" value="InterPro"/>
</dbReference>
<dbReference type="Proteomes" id="UP001293254">
    <property type="component" value="Unassembled WGS sequence"/>
</dbReference>
<name>A0AAE1XRS1_9LAMI</name>
<comment type="subcellular location">
    <subcellularLocation>
        <location evidence="1">Nucleus</location>
    </subcellularLocation>
</comment>
<reference evidence="7" key="1">
    <citation type="submission" date="2020-06" db="EMBL/GenBank/DDBJ databases">
        <authorList>
            <person name="Li T."/>
            <person name="Hu X."/>
            <person name="Zhang T."/>
            <person name="Song X."/>
            <person name="Zhang H."/>
            <person name="Dai N."/>
            <person name="Sheng W."/>
            <person name="Hou X."/>
            <person name="Wei L."/>
        </authorList>
    </citation>
    <scope>NUCLEOTIDE SEQUENCE</scope>
    <source>
        <strain evidence="7">3651</strain>
        <tissue evidence="7">Leaf</tissue>
    </source>
</reference>
<evidence type="ECO:0000256" key="5">
    <source>
        <dbReference type="SAM" id="MobiDB-lite"/>
    </source>
</evidence>
<evidence type="ECO:0000313" key="8">
    <source>
        <dbReference type="Proteomes" id="UP001293254"/>
    </source>
</evidence>
<dbReference type="InterPro" id="IPR052610">
    <property type="entry name" value="bHLH_transcription_regulator"/>
</dbReference>
<evidence type="ECO:0000256" key="2">
    <source>
        <dbReference type="ARBA" id="ARBA00023015"/>
    </source>
</evidence>